<evidence type="ECO:0000313" key="4">
    <source>
        <dbReference type="Proteomes" id="UP000008063"/>
    </source>
</evidence>
<sequence length="401" mass="42396">MFTPPPSPMPPRTRPIRTDSDDAVDHAPDQACPPAAPVFNAKRKTARSLKLAILLVPMALILIAASTRYITHPAAFDLVSADSTHEWDAWSPSWSSWRPHKRHPQADLGMDTSASLSTPGPTGSSLSVTSSILGAGTPTSTGVPAVPMNPVLPTPFPQPFDTTLSANFSTEGCYSFFQNMTNIESFRVCRPFSLLLLSSTAFIEAENNITQLNNDIWGTCNTDLSQSQCDQNMASFASTLQSVCQTDLAARNAMAVNTLIALNAYDLMRTVACQTDPTSNAYCYIEADAGSDPSASYFYQLPLGQPLPNITNLACTACTKSLLASYASALSSSNSTGLTGLQQTYGDAAKQAVSICGSGYAQSVTQSTSVTTSSALGHGITKTGILLAGFLATCANLYISL</sequence>
<dbReference type="eggNOG" id="ENOG502S3AD">
    <property type="taxonomic scope" value="Eukaryota"/>
</dbReference>
<feature type="region of interest" description="Disordered" evidence="1">
    <location>
        <begin position="1"/>
        <end position="27"/>
    </location>
</feature>
<feature type="compositionally biased region" description="Pro residues" evidence="1">
    <location>
        <begin position="1"/>
        <end position="13"/>
    </location>
</feature>
<accession>F8PJD8</accession>
<reference evidence="4" key="1">
    <citation type="journal article" date="2011" name="Science">
        <title>The plant cell wall-decomposing machinery underlies the functional diversity of forest fungi.</title>
        <authorList>
            <person name="Eastwood D.C."/>
            <person name="Floudas D."/>
            <person name="Binder M."/>
            <person name="Majcherczyk A."/>
            <person name="Schneider P."/>
            <person name="Aerts A."/>
            <person name="Asiegbu F.O."/>
            <person name="Baker S.E."/>
            <person name="Barry K."/>
            <person name="Bendiksby M."/>
            <person name="Blumentritt M."/>
            <person name="Coutinho P.M."/>
            <person name="Cullen D."/>
            <person name="de Vries R.P."/>
            <person name="Gathman A."/>
            <person name="Goodell B."/>
            <person name="Henrissat B."/>
            <person name="Ihrmark K."/>
            <person name="Kauserud H."/>
            <person name="Kohler A."/>
            <person name="LaButti K."/>
            <person name="Lapidus A."/>
            <person name="Lavin J.L."/>
            <person name="Lee Y.-H."/>
            <person name="Lindquist E."/>
            <person name="Lilly W."/>
            <person name="Lucas S."/>
            <person name="Morin E."/>
            <person name="Murat C."/>
            <person name="Oguiza J.A."/>
            <person name="Park J."/>
            <person name="Pisabarro A.G."/>
            <person name="Riley R."/>
            <person name="Rosling A."/>
            <person name="Salamov A."/>
            <person name="Schmidt O."/>
            <person name="Schmutz J."/>
            <person name="Skrede I."/>
            <person name="Stenlid J."/>
            <person name="Wiebenga A."/>
            <person name="Xie X."/>
            <person name="Kuees U."/>
            <person name="Hibbett D.S."/>
            <person name="Hoffmeister D."/>
            <person name="Hoegberg N."/>
            <person name="Martin F."/>
            <person name="Grigoriev I.V."/>
            <person name="Watkinson S.C."/>
        </authorList>
    </citation>
    <scope>NUCLEOTIDE SEQUENCE [LARGE SCALE GENOMIC DNA]</scope>
    <source>
        <strain evidence="4">strain S7.3</strain>
    </source>
</reference>
<evidence type="ECO:0000259" key="2">
    <source>
        <dbReference type="Pfam" id="PF24855"/>
    </source>
</evidence>
<feature type="domain" description="DUF7729" evidence="2">
    <location>
        <begin position="155"/>
        <end position="363"/>
    </location>
</feature>
<dbReference type="Pfam" id="PF24855">
    <property type="entry name" value="DUF7729"/>
    <property type="match status" value="1"/>
</dbReference>
<dbReference type="OMA" id="YCYVEAA"/>
<dbReference type="HOGENOM" id="CLU_042319_4_1_1"/>
<name>F8PJD8_SERL3</name>
<proteinExistence type="predicted"/>
<dbReference type="EMBL" id="GL945475">
    <property type="protein sequence ID" value="EGO03763.1"/>
    <property type="molecule type" value="Genomic_DNA"/>
</dbReference>
<evidence type="ECO:0000256" key="1">
    <source>
        <dbReference type="SAM" id="MobiDB-lite"/>
    </source>
</evidence>
<dbReference type="InterPro" id="IPR056146">
    <property type="entry name" value="DUF7729"/>
</dbReference>
<dbReference type="OrthoDB" id="2564812at2759"/>
<dbReference type="Proteomes" id="UP000008063">
    <property type="component" value="Unassembled WGS sequence"/>
</dbReference>
<dbReference type="InParanoid" id="F8PJD8"/>
<dbReference type="PANTHER" id="PTHR39460">
    <property type="entry name" value="EXPRESSED PROTEIN"/>
    <property type="match status" value="1"/>
</dbReference>
<protein>
    <recommendedName>
        <fullName evidence="2">DUF7729 domain-containing protein</fullName>
    </recommendedName>
</protein>
<dbReference type="AlphaFoldDB" id="F8PJD8"/>
<dbReference type="PANTHER" id="PTHR39460:SF1">
    <property type="entry name" value="C6 TRANSCRIPTION FACTOR"/>
    <property type="match status" value="1"/>
</dbReference>
<feature type="compositionally biased region" description="Polar residues" evidence="1">
    <location>
        <begin position="112"/>
        <end position="121"/>
    </location>
</feature>
<organism evidence="4">
    <name type="scientific">Serpula lacrymans var. lacrymans (strain S7.3)</name>
    <name type="common">Dry rot fungus</name>
    <dbReference type="NCBI Taxonomy" id="936435"/>
    <lineage>
        <taxon>Eukaryota</taxon>
        <taxon>Fungi</taxon>
        <taxon>Dikarya</taxon>
        <taxon>Basidiomycota</taxon>
        <taxon>Agaricomycotina</taxon>
        <taxon>Agaricomycetes</taxon>
        <taxon>Agaricomycetidae</taxon>
        <taxon>Boletales</taxon>
        <taxon>Coniophorineae</taxon>
        <taxon>Serpulaceae</taxon>
        <taxon>Serpula</taxon>
    </lineage>
</organism>
<feature type="region of interest" description="Disordered" evidence="1">
    <location>
        <begin position="98"/>
        <end position="121"/>
    </location>
</feature>
<keyword evidence="4" id="KW-1185">Reference proteome</keyword>
<evidence type="ECO:0000313" key="3">
    <source>
        <dbReference type="EMBL" id="EGO03763.1"/>
    </source>
</evidence>
<feature type="compositionally biased region" description="Basic and acidic residues" evidence="1">
    <location>
        <begin position="16"/>
        <end position="27"/>
    </location>
</feature>
<gene>
    <name evidence="3" type="ORF">SERLA73DRAFT_46349</name>
</gene>